<dbReference type="Proteomes" id="UP000539372">
    <property type="component" value="Unassembled WGS sequence"/>
</dbReference>
<dbReference type="AlphaFoldDB" id="A0A7Y0DX57"/>
<name>A0A7Y0DX57_9PROT</name>
<reference evidence="1 2" key="1">
    <citation type="submission" date="2020-04" db="EMBL/GenBank/DDBJ databases">
        <title>Rhodospirillaceae bacterium KN72 isolated from deep sea.</title>
        <authorList>
            <person name="Zhang D.-C."/>
        </authorList>
    </citation>
    <scope>NUCLEOTIDE SEQUENCE [LARGE SCALE GENOMIC DNA]</scope>
    <source>
        <strain evidence="1 2">KN72</strain>
    </source>
</reference>
<evidence type="ECO:0000313" key="2">
    <source>
        <dbReference type="Proteomes" id="UP000539372"/>
    </source>
</evidence>
<proteinExistence type="predicted"/>
<keyword evidence="2" id="KW-1185">Reference proteome</keyword>
<gene>
    <name evidence="1" type="ORF">HH303_02085</name>
</gene>
<comment type="caution">
    <text evidence="1">The sequence shown here is derived from an EMBL/GenBank/DDBJ whole genome shotgun (WGS) entry which is preliminary data.</text>
</comment>
<protein>
    <submittedName>
        <fullName evidence="1">Uncharacterized protein</fullName>
    </submittedName>
</protein>
<organism evidence="1 2">
    <name type="scientific">Pacificispira spongiicola</name>
    <dbReference type="NCBI Taxonomy" id="2729598"/>
    <lineage>
        <taxon>Bacteria</taxon>
        <taxon>Pseudomonadati</taxon>
        <taxon>Pseudomonadota</taxon>
        <taxon>Alphaproteobacteria</taxon>
        <taxon>Rhodospirillales</taxon>
        <taxon>Rhodospirillaceae</taxon>
        <taxon>Pacificispira</taxon>
    </lineage>
</organism>
<sequence>MPKTERQVPNHLTASHIYGVTEGSDAPTVYFKDGLGKITRFTQRHKNPDNIGYHPARGTHLFFGNVPESMLVTTNSQGQTVDKSWSKVASELKAQGWKTPEGTGRGVLFEVVDTGGGKVSLHRSRGTFREVKDMNEKRKYFAQLQGPNHYRAMDPMTQEFYFTQTAPQ</sequence>
<accession>A0A7Y0DX57</accession>
<dbReference type="EMBL" id="JABBNT010000001">
    <property type="protein sequence ID" value="NMM43249.1"/>
    <property type="molecule type" value="Genomic_DNA"/>
</dbReference>
<dbReference type="RefSeq" id="WP_169623541.1">
    <property type="nucleotide sequence ID" value="NZ_JABBNT010000001.1"/>
</dbReference>
<evidence type="ECO:0000313" key="1">
    <source>
        <dbReference type="EMBL" id="NMM43249.1"/>
    </source>
</evidence>